<accession>A0AAV2ZG92</accession>
<dbReference type="Proteomes" id="UP001181693">
    <property type="component" value="Unassembled WGS sequence"/>
</dbReference>
<keyword evidence="2" id="KW-1185">Reference proteome</keyword>
<protein>
    <submittedName>
        <fullName evidence="1">Uncharacterized protein</fullName>
    </submittedName>
</protein>
<evidence type="ECO:0000313" key="2">
    <source>
        <dbReference type="Proteomes" id="UP001181693"/>
    </source>
</evidence>
<sequence>MLIGIRSRQVFVITKINAFADIKNHKNVATLPISLLLCVLMKFPSLSVGVTTIIGIESEGDESFWTLERCYISLSIQEKKRIVQIFV</sequence>
<gene>
    <name evidence="1" type="ORF">GDO54_005309</name>
</gene>
<evidence type="ECO:0000313" key="1">
    <source>
        <dbReference type="EMBL" id="DBA14321.1"/>
    </source>
</evidence>
<reference evidence="1" key="1">
    <citation type="thesis" date="2020" institute="ProQuest LLC" country="789 East Eisenhower Parkway, Ann Arbor, MI, USA">
        <title>Comparative Genomics and Chromosome Evolution.</title>
        <authorList>
            <person name="Mudd A.B."/>
        </authorList>
    </citation>
    <scope>NUCLEOTIDE SEQUENCE</scope>
    <source>
        <strain evidence="1">1538</strain>
        <tissue evidence="1">Blood</tissue>
    </source>
</reference>
<comment type="caution">
    <text evidence="1">The sequence shown here is derived from an EMBL/GenBank/DDBJ whole genome shotgun (WGS) entry which is preliminary data.</text>
</comment>
<dbReference type="AlphaFoldDB" id="A0AAV2ZG92"/>
<organism evidence="1 2">
    <name type="scientific">Pyxicephalus adspersus</name>
    <name type="common">African bullfrog</name>
    <dbReference type="NCBI Taxonomy" id="30357"/>
    <lineage>
        <taxon>Eukaryota</taxon>
        <taxon>Metazoa</taxon>
        <taxon>Chordata</taxon>
        <taxon>Craniata</taxon>
        <taxon>Vertebrata</taxon>
        <taxon>Euteleostomi</taxon>
        <taxon>Amphibia</taxon>
        <taxon>Batrachia</taxon>
        <taxon>Anura</taxon>
        <taxon>Neobatrachia</taxon>
        <taxon>Ranoidea</taxon>
        <taxon>Pyxicephalidae</taxon>
        <taxon>Pyxicephalinae</taxon>
        <taxon>Pyxicephalus</taxon>
    </lineage>
</organism>
<name>A0AAV2ZG92_PYXAD</name>
<proteinExistence type="predicted"/>
<dbReference type="EMBL" id="DYDO01000013">
    <property type="protein sequence ID" value="DBA14321.1"/>
    <property type="molecule type" value="Genomic_DNA"/>
</dbReference>